<reference evidence="1 2" key="1">
    <citation type="submission" date="2019-05" db="EMBL/GenBank/DDBJ databases">
        <title>Another draft genome of Portunus trituberculatus and its Hox gene families provides insights of decapod evolution.</title>
        <authorList>
            <person name="Jeong J.-H."/>
            <person name="Song I."/>
            <person name="Kim S."/>
            <person name="Choi T."/>
            <person name="Kim D."/>
            <person name="Ryu S."/>
            <person name="Kim W."/>
        </authorList>
    </citation>
    <scope>NUCLEOTIDE SEQUENCE [LARGE SCALE GENOMIC DNA]</scope>
    <source>
        <tissue evidence="1">Muscle</tissue>
    </source>
</reference>
<name>A0A5B7K8P6_PORTR</name>
<proteinExistence type="predicted"/>
<evidence type="ECO:0000313" key="2">
    <source>
        <dbReference type="Proteomes" id="UP000324222"/>
    </source>
</evidence>
<dbReference type="EMBL" id="VSRR010145620">
    <property type="protein sequence ID" value="MPD05361.1"/>
    <property type="molecule type" value="Genomic_DNA"/>
</dbReference>
<dbReference type="AlphaFoldDB" id="A0A5B7K8P6"/>
<comment type="caution">
    <text evidence="1">The sequence shown here is derived from an EMBL/GenBank/DDBJ whole genome shotgun (WGS) entry which is preliminary data.</text>
</comment>
<sequence length="51" mass="6213">MIRPRLEYAVVAWSTHMQKDIRKLEKMVPETKNLPYEDRLNKMELPTLKDR</sequence>
<evidence type="ECO:0000313" key="1">
    <source>
        <dbReference type="EMBL" id="MPD05361.1"/>
    </source>
</evidence>
<accession>A0A5B7K8P6</accession>
<organism evidence="1 2">
    <name type="scientific">Portunus trituberculatus</name>
    <name type="common">Swimming crab</name>
    <name type="synonym">Neptunus trituberculatus</name>
    <dbReference type="NCBI Taxonomy" id="210409"/>
    <lineage>
        <taxon>Eukaryota</taxon>
        <taxon>Metazoa</taxon>
        <taxon>Ecdysozoa</taxon>
        <taxon>Arthropoda</taxon>
        <taxon>Crustacea</taxon>
        <taxon>Multicrustacea</taxon>
        <taxon>Malacostraca</taxon>
        <taxon>Eumalacostraca</taxon>
        <taxon>Eucarida</taxon>
        <taxon>Decapoda</taxon>
        <taxon>Pleocyemata</taxon>
        <taxon>Brachyura</taxon>
        <taxon>Eubrachyura</taxon>
        <taxon>Portunoidea</taxon>
        <taxon>Portunidae</taxon>
        <taxon>Portuninae</taxon>
        <taxon>Portunus</taxon>
    </lineage>
</organism>
<keyword evidence="2" id="KW-1185">Reference proteome</keyword>
<dbReference type="Proteomes" id="UP000324222">
    <property type="component" value="Unassembled WGS sequence"/>
</dbReference>
<protein>
    <submittedName>
        <fullName evidence="1">Uncharacterized protein</fullName>
    </submittedName>
</protein>
<gene>
    <name evidence="1" type="ORF">E2C01_101100</name>
</gene>